<feature type="region of interest" description="Disordered" evidence="6">
    <location>
        <begin position="1"/>
        <end position="37"/>
    </location>
</feature>
<evidence type="ECO:0000256" key="4">
    <source>
        <dbReference type="ARBA" id="ARBA00022989"/>
    </source>
</evidence>
<evidence type="ECO:0000313" key="8">
    <source>
        <dbReference type="EMBL" id="MCK9688803.1"/>
    </source>
</evidence>
<evidence type="ECO:0000256" key="5">
    <source>
        <dbReference type="ARBA" id="ARBA00023136"/>
    </source>
</evidence>
<evidence type="ECO:0000256" key="6">
    <source>
        <dbReference type="SAM" id="MobiDB-lite"/>
    </source>
</evidence>
<feature type="transmembrane region" description="Helical" evidence="7">
    <location>
        <begin position="59"/>
        <end position="78"/>
    </location>
</feature>
<evidence type="ECO:0000256" key="3">
    <source>
        <dbReference type="ARBA" id="ARBA00022692"/>
    </source>
</evidence>
<feature type="transmembrane region" description="Helical" evidence="7">
    <location>
        <begin position="84"/>
        <end position="103"/>
    </location>
</feature>
<comment type="subcellular location">
    <subcellularLocation>
        <location evidence="1">Cell membrane</location>
        <topology evidence="1">Multi-pass membrane protein</topology>
    </subcellularLocation>
</comment>
<keyword evidence="5 7" id="KW-0472">Membrane</keyword>
<feature type="compositionally biased region" description="Polar residues" evidence="6">
    <location>
        <begin position="1"/>
        <end position="10"/>
    </location>
</feature>
<feature type="transmembrane region" description="Helical" evidence="7">
    <location>
        <begin position="115"/>
        <end position="141"/>
    </location>
</feature>
<dbReference type="Pfam" id="PF03899">
    <property type="entry name" value="ATP-synt_I"/>
    <property type="match status" value="1"/>
</dbReference>
<name>A0A9X2C1H2_9BURK</name>
<comment type="caution">
    <text evidence="8">The sequence shown here is derived from an EMBL/GenBank/DDBJ whole genome shotgun (WGS) entry which is preliminary data.</text>
</comment>
<evidence type="ECO:0000256" key="7">
    <source>
        <dbReference type="SAM" id="Phobius"/>
    </source>
</evidence>
<keyword evidence="2" id="KW-1003">Cell membrane</keyword>
<dbReference type="AlphaFoldDB" id="A0A9X2C1H2"/>
<keyword evidence="3 7" id="KW-0812">Transmembrane</keyword>
<accession>A0A9X2C1H2</accession>
<sequence>MSSPSSTPRQENPVEHPGPVAGRPGLNAANWDDEDPLPRRLSATEAEAFRDQRSAPSPWRVVLVQAEAGAVISLLVGLMFGLPALWSALFGAATAIIPGALMARGATRMADSKSPLATALGLLGWESAKIVCSVAMLVSAARVLHPVVWPALLVALAGCLTVYWVALAWRSR</sequence>
<reference evidence="8" key="1">
    <citation type="submission" date="2021-11" db="EMBL/GenBank/DDBJ databases">
        <title>BS-T2-15 a new species belonging to the Comamonadaceae family isolated from the soil of a French oak forest.</title>
        <authorList>
            <person name="Mieszkin S."/>
            <person name="Alain K."/>
        </authorList>
    </citation>
    <scope>NUCLEOTIDE SEQUENCE</scope>
    <source>
        <strain evidence="8">BS-T2-15</strain>
    </source>
</reference>
<dbReference type="RefSeq" id="WP_275684848.1">
    <property type="nucleotide sequence ID" value="NZ_JAJLJH010000010.1"/>
</dbReference>
<evidence type="ECO:0000313" key="9">
    <source>
        <dbReference type="Proteomes" id="UP001139353"/>
    </source>
</evidence>
<organism evidence="8 9">
    <name type="scientific">Scleromatobacter humisilvae</name>
    <dbReference type="NCBI Taxonomy" id="2897159"/>
    <lineage>
        <taxon>Bacteria</taxon>
        <taxon>Pseudomonadati</taxon>
        <taxon>Pseudomonadota</taxon>
        <taxon>Betaproteobacteria</taxon>
        <taxon>Burkholderiales</taxon>
        <taxon>Sphaerotilaceae</taxon>
        <taxon>Scleromatobacter</taxon>
    </lineage>
</organism>
<dbReference type="InterPro" id="IPR005598">
    <property type="entry name" value="ATP_synth_I"/>
</dbReference>
<protein>
    <submittedName>
        <fullName evidence="8">ATP synthase subunit I</fullName>
    </submittedName>
</protein>
<proteinExistence type="predicted"/>
<dbReference type="GO" id="GO:0005886">
    <property type="term" value="C:plasma membrane"/>
    <property type="evidence" value="ECO:0007669"/>
    <property type="project" value="UniProtKB-SubCell"/>
</dbReference>
<dbReference type="Proteomes" id="UP001139353">
    <property type="component" value="Unassembled WGS sequence"/>
</dbReference>
<gene>
    <name evidence="8" type="ORF">LPC04_24075</name>
</gene>
<keyword evidence="9" id="KW-1185">Reference proteome</keyword>
<dbReference type="EMBL" id="JAJLJH010000010">
    <property type="protein sequence ID" value="MCK9688803.1"/>
    <property type="molecule type" value="Genomic_DNA"/>
</dbReference>
<feature type="transmembrane region" description="Helical" evidence="7">
    <location>
        <begin position="147"/>
        <end position="169"/>
    </location>
</feature>
<evidence type="ECO:0000256" key="2">
    <source>
        <dbReference type="ARBA" id="ARBA00022475"/>
    </source>
</evidence>
<evidence type="ECO:0000256" key="1">
    <source>
        <dbReference type="ARBA" id="ARBA00004651"/>
    </source>
</evidence>
<keyword evidence="4 7" id="KW-1133">Transmembrane helix</keyword>